<protein>
    <submittedName>
        <fullName evidence="7">Cytochrome p450 CYP3048A3</fullName>
    </submittedName>
</protein>
<organism evidence="7">
    <name type="scientific">Brachionus calyciflorus</name>
    <dbReference type="NCBI Taxonomy" id="104777"/>
    <lineage>
        <taxon>Eukaryota</taxon>
        <taxon>Metazoa</taxon>
        <taxon>Spiralia</taxon>
        <taxon>Gnathifera</taxon>
        <taxon>Rotifera</taxon>
        <taxon>Eurotatoria</taxon>
        <taxon>Monogononta</taxon>
        <taxon>Pseudotrocha</taxon>
        <taxon>Ploima</taxon>
        <taxon>Brachionidae</taxon>
        <taxon>Brachionus</taxon>
    </lineage>
</organism>
<dbReference type="InterPro" id="IPR017972">
    <property type="entry name" value="Cyt_P450_CS"/>
</dbReference>
<evidence type="ECO:0000256" key="5">
    <source>
        <dbReference type="RuleBase" id="RU000461"/>
    </source>
</evidence>
<dbReference type="GO" id="GO:0020037">
    <property type="term" value="F:heme binding"/>
    <property type="evidence" value="ECO:0007669"/>
    <property type="project" value="InterPro"/>
</dbReference>
<keyword evidence="3 4" id="KW-0408">Iron</keyword>
<evidence type="ECO:0000256" key="1">
    <source>
        <dbReference type="ARBA" id="ARBA00010617"/>
    </source>
</evidence>
<dbReference type="GO" id="GO:0005506">
    <property type="term" value="F:iron ion binding"/>
    <property type="evidence" value="ECO:0007669"/>
    <property type="project" value="InterPro"/>
</dbReference>
<dbReference type="InterPro" id="IPR050182">
    <property type="entry name" value="Cytochrome_P450_fam2"/>
</dbReference>
<comment type="similarity">
    <text evidence="1 5">Belongs to the cytochrome P450 family.</text>
</comment>
<keyword evidence="6" id="KW-0732">Signal</keyword>
<evidence type="ECO:0000256" key="2">
    <source>
        <dbReference type="ARBA" id="ARBA00022723"/>
    </source>
</evidence>
<evidence type="ECO:0000256" key="3">
    <source>
        <dbReference type="ARBA" id="ARBA00023004"/>
    </source>
</evidence>
<feature type="signal peptide" evidence="6">
    <location>
        <begin position="1"/>
        <end position="21"/>
    </location>
</feature>
<sequence length="544" mass="63257">MLSYFLVFLSIFLIWKKRNTSNKILNVPSIPWCLPLLGNILQLGDRPYEKMLEWSKKYGPIFKVYIGSQPVVVLNGTDLIREALIDNGESFAGRPHLYMTHATLKGKGVISSPYNFDLHEHKKFLQTSLNKFGRRRSSLEINCLQTIRETLDEYRERIDDKFEFTNNQMKNSISKITSQNVLTMTFGTRMHDKKNFSHLMDLITENFENTAVAAAFNFLPITRIFKAFILKNVMKCSEFLNNLISEKMEEYNEIIDQIDYDDESEKFESNIIECYLKELMNNVCMIDNKLSDSFYTNRLTPSYNNVSRRLTEKRRSSLTIENLNRRKSRYTSFSFDHLSSVVQDLFIAGTETISTSLNWAIIFAAKYPCYQDKLIEEIERILGREKLPTESDRQKCHFVEAFLNETMRMISSGPILVPRSTTKDLIFKGYKLPENTFVMVNIWSCMRDPNYWCDPSEFKPERFIDENGNFKGRNPAMMPFSVGNRACIGESVARLQMFLIFTSLVQKFSFSFANEQDSNDEKLMRGIPGVGLNPPHIAIKLKLR</sequence>
<dbReference type="InterPro" id="IPR002401">
    <property type="entry name" value="Cyt_P450_E_grp-I"/>
</dbReference>
<dbReference type="GO" id="GO:0016712">
    <property type="term" value="F:oxidoreductase activity, acting on paired donors, with incorporation or reduction of molecular oxygen, reduced flavin or flavoprotein as one donor, and incorporation of one atom of oxygen"/>
    <property type="evidence" value="ECO:0007669"/>
    <property type="project" value="TreeGrafter"/>
</dbReference>
<dbReference type="PANTHER" id="PTHR24300">
    <property type="entry name" value="CYTOCHROME P450 508A4-RELATED"/>
    <property type="match status" value="1"/>
</dbReference>
<proteinExistence type="evidence at transcript level"/>
<keyword evidence="5" id="KW-0503">Monooxygenase</keyword>
<keyword evidence="5" id="KW-0560">Oxidoreductase</keyword>
<dbReference type="AlphaFoldDB" id="A0A2H4PSF1"/>
<dbReference type="PRINTS" id="PR00463">
    <property type="entry name" value="EP450I"/>
</dbReference>
<name>A0A2H4PSF1_9BILA</name>
<feature type="binding site" description="axial binding residue" evidence="4">
    <location>
        <position position="487"/>
    </location>
    <ligand>
        <name>heme</name>
        <dbReference type="ChEBI" id="CHEBI:30413"/>
    </ligand>
    <ligandPart>
        <name>Fe</name>
        <dbReference type="ChEBI" id="CHEBI:18248"/>
    </ligandPart>
</feature>
<evidence type="ECO:0000256" key="4">
    <source>
        <dbReference type="PIRSR" id="PIRSR602401-1"/>
    </source>
</evidence>
<dbReference type="GO" id="GO:0006805">
    <property type="term" value="P:xenobiotic metabolic process"/>
    <property type="evidence" value="ECO:0007669"/>
    <property type="project" value="TreeGrafter"/>
</dbReference>
<comment type="cofactor">
    <cofactor evidence="4">
        <name>heme</name>
        <dbReference type="ChEBI" id="CHEBI:30413"/>
    </cofactor>
</comment>
<dbReference type="PROSITE" id="PS00086">
    <property type="entry name" value="CYTOCHROME_P450"/>
    <property type="match status" value="1"/>
</dbReference>
<dbReference type="Pfam" id="PF00067">
    <property type="entry name" value="p450"/>
    <property type="match status" value="1"/>
</dbReference>
<dbReference type="EMBL" id="MF805906">
    <property type="protein sequence ID" value="ATW72292.1"/>
    <property type="molecule type" value="mRNA"/>
</dbReference>
<accession>A0A2H4PSF1</accession>
<dbReference type="GO" id="GO:0006082">
    <property type="term" value="P:organic acid metabolic process"/>
    <property type="evidence" value="ECO:0007669"/>
    <property type="project" value="TreeGrafter"/>
</dbReference>
<evidence type="ECO:0000256" key="6">
    <source>
        <dbReference type="SAM" id="SignalP"/>
    </source>
</evidence>
<evidence type="ECO:0000313" key="7">
    <source>
        <dbReference type="EMBL" id="ATW72292.1"/>
    </source>
</evidence>
<keyword evidence="4 5" id="KW-0349">Heme</keyword>
<dbReference type="SUPFAM" id="SSF48264">
    <property type="entry name" value="Cytochrome P450"/>
    <property type="match status" value="1"/>
</dbReference>
<dbReference type="Gene3D" id="1.10.630.10">
    <property type="entry name" value="Cytochrome P450"/>
    <property type="match status" value="1"/>
</dbReference>
<keyword evidence="2 4" id="KW-0479">Metal-binding</keyword>
<dbReference type="InterPro" id="IPR036396">
    <property type="entry name" value="Cyt_P450_sf"/>
</dbReference>
<dbReference type="PANTHER" id="PTHR24300:SF375">
    <property type="entry name" value="CYTOCHROME P450 FAMILY"/>
    <property type="match status" value="1"/>
</dbReference>
<dbReference type="InterPro" id="IPR001128">
    <property type="entry name" value="Cyt_P450"/>
</dbReference>
<feature type="chain" id="PRO_5014121738" evidence="6">
    <location>
        <begin position="22"/>
        <end position="544"/>
    </location>
</feature>
<dbReference type="GO" id="GO:0005737">
    <property type="term" value="C:cytoplasm"/>
    <property type="evidence" value="ECO:0007669"/>
    <property type="project" value="TreeGrafter"/>
</dbReference>
<dbReference type="PRINTS" id="PR00385">
    <property type="entry name" value="P450"/>
</dbReference>
<reference evidence="7" key="1">
    <citation type="journal article" date="2017" name="Comp. Biochem. Physiol. Part D Genomics Proteomics">
        <title>Genome-wide identification of 31 cytochrome P450 (CYP) genes in the freshwater rotifer Brachionus calyciflorus and analysis of their benzo[?]pyrene-induced expression patterns.</title>
        <authorList>
            <person name="Han J."/>
            <person name="Kim D.H."/>
            <person name="Kim H.S."/>
            <person name="Kim H.J."/>
            <person name="Declerck S.A.J."/>
            <person name="Hagiwara A."/>
            <person name="Lee J.S."/>
        </authorList>
    </citation>
    <scope>NUCLEOTIDE SEQUENCE</scope>
</reference>